<dbReference type="AlphaFoldDB" id="A0A4Q2IW73"/>
<accession>A0A4Q2IW73</accession>
<protein>
    <submittedName>
        <fullName evidence="1">Uncharacterized protein</fullName>
    </submittedName>
</protein>
<comment type="caution">
    <text evidence="1">The sequence shown here is derived from an EMBL/GenBank/DDBJ whole genome shotgun (WGS) entry which is preliminary data.</text>
</comment>
<dbReference type="RefSeq" id="WP_129340481.1">
    <property type="nucleotide sequence ID" value="NZ_JACIDD010000001.1"/>
</dbReference>
<evidence type="ECO:0000313" key="1">
    <source>
        <dbReference type="EMBL" id="RXZ34696.1"/>
    </source>
</evidence>
<keyword evidence="2" id="KW-1185">Reference proteome</keyword>
<name>A0A4Q2IW73_9SPHN</name>
<evidence type="ECO:0000313" key="2">
    <source>
        <dbReference type="Proteomes" id="UP000292347"/>
    </source>
</evidence>
<gene>
    <name evidence="1" type="ORF">EO081_03235</name>
</gene>
<dbReference type="EMBL" id="SDPT01000001">
    <property type="protein sequence ID" value="RXZ34696.1"/>
    <property type="molecule type" value="Genomic_DNA"/>
</dbReference>
<organism evidence="1 2">
    <name type="scientific">Sphingomonas desiccabilis</name>
    <dbReference type="NCBI Taxonomy" id="429134"/>
    <lineage>
        <taxon>Bacteria</taxon>
        <taxon>Pseudomonadati</taxon>
        <taxon>Pseudomonadota</taxon>
        <taxon>Alphaproteobacteria</taxon>
        <taxon>Sphingomonadales</taxon>
        <taxon>Sphingomonadaceae</taxon>
        <taxon>Sphingomonas</taxon>
    </lineage>
</organism>
<proteinExistence type="predicted"/>
<reference evidence="1 2" key="1">
    <citation type="submission" date="2019-01" db="EMBL/GenBank/DDBJ databases">
        <title>Sphingomonas mucosissima sp. nov. and Sphingomonas desiccabilis sp. nov., from biological soil crusts in the Colorado Plateau, USA.</title>
        <authorList>
            <person name="Zhu D."/>
        </authorList>
    </citation>
    <scope>NUCLEOTIDE SEQUENCE [LARGE SCALE GENOMIC DNA]</scope>
    <source>
        <strain evidence="1 2">CP1D</strain>
    </source>
</reference>
<sequence>MSLVEMYEAVKDVAAPFGQVGRSIAHIHVGLALFVGCSLLTRRGMASGWPLFLLVMLELLNEAADLAEGWPHLQAWRIRDTVGDFANTMLWPVLLFMIARAQERKAVGAKEAMTSDATSSILREDDAGLY</sequence>
<dbReference type="OrthoDB" id="6660115at2"/>
<dbReference type="Proteomes" id="UP000292347">
    <property type="component" value="Unassembled WGS sequence"/>
</dbReference>